<comment type="caution">
    <text evidence="6">The sequence shown here is derived from an EMBL/GenBank/DDBJ whole genome shotgun (WGS) entry which is preliminary data.</text>
</comment>
<feature type="active site" evidence="4">
    <location>
        <position position="10"/>
    </location>
</feature>
<sequence length="179" mass="20658">MEIATFGNGCFWCTEAVFQQLKGVEKVESGYAGGHVENPTYEQVCSATTGHAEVLQITYDPEQITYDELLQVFWETHDPTTLNRQGNDVGPQYRSVVFYHNEEQKQLAEKYKLALDESGAFDDPIVTTIEPLTNYYPAEKYHQDYFLRNGSQPYCAFVVRPKVDKFRKVFKDKLKPEYS</sequence>
<dbReference type="GO" id="GO:0008113">
    <property type="term" value="F:peptide-methionine (S)-S-oxide reductase activity"/>
    <property type="evidence" value="ECO:0007669"/>
    <property type="project" value="UniProtKB-EC"/>
</dbReference>
<dbReference type="EMBL" id="JAHWXQ010000001">
    <property type="protein sequence ID" value="MBW3364495.1"/>
    <property type="molecule type" value="Genomic_DNA"/>
</dbReference>
<evidence type="ECO:0000256" key="4">
    <source>
        <dbReference type="HAMAP-Rule" id="MF_01401"/>
    </source>
</evidence>
<organism evidence="6 7">
    <name type="scientific">Pontibacter populi</name>
    <dbReference type="NCBI Taxonomy" id="890055"/>
    <lineage>
        <taxon>Bacteria</taxon>
        <taxon>Pseudomonadati</taxon>
        <taxon>Bacteroidota</taxon>
        <taxon>Cytophagia</taxon>
        <taxon>Cytophagales</taxon>
        <taxon>Hymenobacteraceae</taxon>
        <taxon>Pontibacter</taxon>
    </lineage>
</organism>
<evidence type="ECO:0000256" key="1">
    <source>
        <dbReference type="ARBA" id="ARBA00023002"/>
    </source>
</evidence>
<dbReference type="RefSeq" id="WP_199108981.1">
    <property type="nucleotide sequence ID" value="NZ_JAHWXQ010000001.1"/>
</dbReference>
<name>A0ABS6X922_9BACT</name>
<evidence type="ECO:0000313" key="6">
    <source>
        <dbReference type="EMBL" id="MBW3364495.1"/>
    </source>
</evidence>
<accession>A0ABS6X922</accession>
<dbReference type="NCBIfam" id="TIGR00401">
    <property type="entry name" value="msrA"/>
    <property type="match status" value="1"/>
</dbReference>
<keyword evidence="1 4" id="KW-0560">Oxidoreductase</keyword>
<dbReference type="InterPro" id="IPR002569">
    <property type="entry name" value="Met_Sox_Rdtase_MsrA_dom"/>
</dbReference>
<feature type="domain" description="Peptide methionine sulphoxide reductase MsrA" evidence="5">
    <location>
        <begin position="4"/>
        <end position="155"/>
    </location>
</feature>
<dbReference type="SUPFAM" id="SSF55068">
    <property type="entry name" value="Peptide methionine sulfoxide reductase"/>
    <property type="match status" value="1"/>
</dbReference>
<reference evidence="6 7" key="1">
    <citation type="submission" date="2021-07" db="EMBL/GenBank/DDBJ databases">
        <authorList>
            <person name="Kim M.K."/>
        </authorList>
    </citation>
    <scope>NUCLEOTIDE SEQUENCE [LARGE SCALE GENOMIC DNA]</scope>
    <source>
        <strain evidence="6 7">HLY7-15</strain>
    </source>
</reference>
<dbReference type="Proteomes" id="UP000774935">
    <property type="component" value="Unassembled WGS sequence"/>
</dbReference>
<comment type="function">
    <text evidence="4">Has an important function as a repair enzyme for proteins that have been inactivated by oxidation. Catalyzes the reversible oxidation-reduction of methionine sulfoxide in proteins to methionine.</text>
</comment>
<dbReference type="PANTHER" id="PTHR43774:SF1">
    <property type="entry name" value="PEPTIDE METHIONINE SULFOXIDE REDUCTASE MSRA 2"/>
    <property type="match status" value="1"/>
</dbReference>
<dbReference type="Gene3D" id="3.30.1060.10">
    <property type="entry name" value="Peptide methionine sulphoxide reductase MsrA"/>
    <property type="match status" value="1"/>
</dbReference>
<evidence type="ECO:0000256" key="2">
    <source>
        <dbReference type="ARBA" id="ARBA00047806"/>
    </source>
</evidence>
<dbReference type="InterPro" id="IPR036509">
    <property type="entry name" value="Met_Sox_Rdtase_MsrA_sf"/>
</dbReference>
<protein>
    <recommendedName>
        <fullName evidence="4">Peptide methionine sulfoxide reductase MsrA</fullName>
        <shortName evidence="4">Protein-methionine-S-oxide reductase</shortName>
        <ecNumber evidence="4">1.8.4.11</ecNumber>
    </recommendedName>
    <alternativeName>
        <fullName evidence="4">Peptide-methionine (S)-S-oxide reductase</fullName>
        <shortName evidence="4">Peptide Met(O) reductase</shortName>
    </alternativeName>
</protein>
<evidence type="ECO:0000313" key="7">
    <source>
        <dbReference type="Proteomes" id="UP000774935"/>
    </source>
</evidence>
<keyword evidence="7" id="KW-1185">Reference proteome</keyword>
<evidence type="ECO:0000259" key="5">
    <source>
        <dbReference type="Pfam" id="PF01625"/>
    </source>
</evidence>
<comment type="catalytic activity">
    <reaction evidence="2 4">
        <text>L-methionyl-[protein] + [thioredoxin]-disulfide + H2O = L-methionyl-(S)-S-oxide-[protein] + [thioredoxin]-dithiol</text>
        <dbReference type="Rhea" id="RHEA:14217"/>
        <dbReference type="Rhea" id="RHEA-COMP:10698"/>
        <dbReference type="Rhea" id="RHEA-COMP:10700"/>
        <dbReference type="Rhea" id="RHEA-COMP:12313"/>
        <dbReference type="Rhea" id="RHEA-COMP:12315"/>
        <dbReference type="ChEBI" id="CHEBI:15377"/>
        <dbReference type="ChEBI" id="CHEBI:16044"/>
        <dbReference type="ChEBI" id="CHEBI:29950"/>
        <dbReference type="ChEBI" id="CHEBI:44120"/>
        <dbReference type="ChEBI" id="CHEBI:50058"/>
        <dbReference type="EC" id="1.8.4.11"/>
    </reaction>
</comment>
<dbReference type="EC" id="1.8.4.11" evidence="4"/>
<dbReference type="PANTHER" id="PTHR43774">
    <property type="entry name" value="PEPTIDE METHIONINE SULFOXIDE REDUCTASE"/>
    <property type="match status" value="1"/>
</dbReference>
<gene>
    <name evidence="4 6" type="primary">msrA</name>
    <name evidence="6" type="ORF">KYK27_05545</name>
</gene>
<dbReference type="Pfam" id="PF01625">
    <property type="entry name" value="PMSR"/>
    <property type="match status" value="1"/>
</dbReference>
<proteinExistence type="inferred from homology"/>
<comment type="similarity">
    <text evidence="4">Belongs to the MsrA Met sulfoxide reductase family.</text>
</comment>
<evidence type="ECO:0000256" key="3">
    <source>
        <dbReference type="ARBA" id="ARBA00048782"/>
    </source>
</evidence>
<dbReference type="HAMAP" id="MF_01401">
    <property type="entry name" value="MsrA"/>
    <property type="match status" value="1"/>
</dbReference>
<comment type="catalytic activity">
    <reaction evidence="3 4">
        <text>[thioredoxin]-disulfide + L-methionine + H2O = L-methionine (S)-S-oxide + [thioredoxin]-dithiol</text>
        <dbReference type="Rhea" id="RHEA:19993"/>
        <dbReference type="Rhea" id="RHEA-COMP:10698"/>
        <dbReference type="Rhea" id="RHEA-COMP:10700"/>
        <dbReference type="ChEBI" id="CHEBI:15377"/>
        <dbReference type="ChEBI" id="CHEBI:29950"/>
        <dbReference type="ChEBI" id="CHEBI:50058"/>
        <dbReference type="ChEBI" id="CHEBI:57844"/>
        <dbReference type="ChEBI" id="CHEBI:58772"/>
        <dbReference type="EC" id="1.8.4.11"/>
    </reaction>
</comment>